<keyword evidence="2" id="KW-0677">Repeat</keyword>
<evidence type="ECO:0000313" key="6">
    <source>
        <dbReference type="EMBL" id="SVD22502.1"/>
    </source>
</evidence>
<dbReference type="SUPFAM" id="SSF52540">
    <property type="entry name" value="P-loop containing nucleoside triphosphate hydrolases"/>
    <property type="match status" value="1"/>
</dbReference>
<protein>
    <recommendedName>
        <fullName evidence="5">ABC transporter domain-containing protein</fullName>
    </recommendedName>
</protein>
<feature type="non-terminal residue" evidence="6">
    <location>
        <position position="1"/>
    </location>
</feature>
<dbReference type="InterPro" id="IPR027417">
    <property type="entry name" value="P-loop_NTPase"/>
</dbReference>
<reference evidence="6" key="1">
    <citation type="submission" date="2018-05" db="EMBL/GenBank/DDBJ databases">
        <authorList>
            <person name="Lanie J.A."/>
            <person name="Ng W.-L."/>
            <person name="Kazmierczak K.M."/>
            <person name="Andrzejewski T.M."/>
            <person name="Davidsen T.M."/>
            <person name="Wayne K.J."/>
            <person name="Tettelin H."/>
            <person name="Glass J.I."/>
            <person name="Rusch D."/>
            <person name="Podicherti R."/>
            <person name="Tsui H.-C.T."/>
            <person name="Winkler M.E."/>
        </authorList>
    </citation>
    <scope>NUCLEOTIDE SEQUENCE</scope>
</reference>
<feature type="domain" description="ABC transporter" evidence="5">
    <location>
        <begin position="2"/>
        <end position="31"/>
    </location>
</feature>
<dbReference type="AlphaFoldDB" id="A0A382TL72"/>
<gene>
    <name evidence="6" type="ORF">METZ01_LOCUS375356</name>
</gene>
<accession>A0A382TL72</accession>
<keyword evidence="3" id="KW-0547">Nucleotide-binding</keyword>
<dbReference type="Pfam" id="PF00005">
    <property type="entry name" value="ABC_tran"/>
    <property type="match status" value="1"/>
</dbReference>
<dbReference type="InterPro" id="IPR003439">
    <property type="entry name" value="ABC_transporter-like_ATP-bd"/>
</dbReference>
<dbReference type="PANTHER" id="PTHR43790:SF9">
    <property type="entry name" value="GALACTOFURANOSE TRANSPORTER ATP-BINDING PROTEIN YTFR"/>
    <property type="match status" value="1"/>
</dbReference>
<organism evidence="6">
    <name type="scientific">marine metagenome</name>
    <dbReference type="NCBI Taxonomy" id="408172"/>
    <lineage>
        <taxon>unclassified sequences</taxon>
        <taxon>metagenomes</taxon>
        <taxon>ecological metagenomes</taxon>
    </lineage>
</organism>
<evidence type="ECO:0000259" key="5">
    <source>
        <dbReference type="Pfam" id="PF00005"/>
    </source>
</evidence>
<evidence type="ECO:0000256" key="4">
    <source>
        <dbReference type="ARBA" id="ARBA00022840"/>
    </source>
</evidence>
<dbReference type="EMBL" id="UINC01137263">
    <property type="protein sequence ID" value="SVD22502.1"/>
    <property type="molecule type" value="Genomic_DNA"/>
</dbReference>
<dbReference type="GO" id="GO:0005524">
    <property type="term" value="F:ATP binding"/>
    <property type="evidence" value="ECO:0007669"/>
    <property type="project" value="UniProtKB-KW"/>
</dbReference>
<evidence type="ECO:0000256" key="3">
    <source>
        <dbReference type="ARBA" id="ARBA00022741"/>
    </source>
</evidence>
<proteinExistence type="predicted"/>
<dbReference type="InterPro" id="IPR050107">
    <property type="entry name" value="ABC_carbohydrate_import_ATPase"/>
</dbReference>
<evidence type="ECO:0000256" key="2">
    <source>
        <dbReference type="ARBA" id="ARBA00022737"/>
    </source>
</evidence>
<keyword evidence="4" id="KW-0067">ATP-binding</keyword>
<keyword evidence="1" id="KW-0813">Transport</keyword>
<dbReference type="PANTHER" id="PTHR43790">
    <property type="entry name" value="CARBOHYDRATE TRANSPORT ATP-BINDING PROTEIN MG119-RELATED"/>
    <property type="match status" value="1"/>
</dbReference>
<name>A0A382TL72_9ZZZZ</name>
<dbReference type="GO" id="GO:0016887">
    <property type="term" value="F:ATP hydrolysis activity"/>
    <property type="evidence" value="ECO:0007669"/>
    <property type="project" value="InterPro"/>
</dbReference>
<dbReference type="Gene3D" id="3.40.50.300">
    <property type="entry name" value="P-loop containing nucleotide triphosphate hydrolases"/>
    <property type="match status" value="1"/>
</dbReference>
<sequence>IYQLSGGNQQKVVFGRALASNPKLLLLDEPTRGVDVGAKFDIYNLIKKLTQQGCGIILNSTDLSEIIGMCDRILILKNHEQYKIIENFNVTTQDLLSNFYKEKNY</sequence>
<evidence type="ECO:0000256" key="1">
    <source>
        <dbReference type="ARBA" id="ARBA00022448"/>
    </source>
</evidence>